<keyword evidence="2" id="KW-1185">Reference proteome</keyword>
<dbReference type="Gene3D" id="1.10.3680.10">
    <property type="entry name" value="TerB-like"/>
    <property type="match status" value="1"/>
</dbReference>
<dbReference type="EMBL" id="FNBA01000005">
    <property type="protein sequence ID" value="SDF05935.1"/>
    <property type="molecule type" value="Genomic_DNA"/>
</dbReference>
<dbReference type="AlphaFoldDB" id="A0A1G7HZW6"/>
<proteinExistence type="predicted"/>
<accession>A0A1G7HZW6</accession>
<dbReference type="OrthoDB" id="1143847at2"/>
<protein>
    <recommendedName>
        <fullName evidence="3">Tellurite resistance protein TerB</fullName>
    </recommendedName>
</protein>
<dbReference type="Proteomes" id="UP000199321">
    <property type="component" value="Unassembled WGS sequence"/>
</dbReference>
<sequence length="132" mass="15520">MEKEHSYAMVSDFILLAHADAKITPSEYDFILQLAERMDVSKVEVDLLFENPKPSKLLFTEIERISHFYKLVLLMNVDLETHQDEVVAIRNFGIKMGIRPGVFDQILVRMHQFENKIIPSEELIKIFQTYYN</sequence>
<evidence type="ECO:0000313" key="2">
    <source>
        <dbReference type="Proteomes" id="UP000199321"/>
    </source>
</evidence>
<reference evidence="1 2" key="1">
    <citation type="submission" date="2016-10" db="EMBL/GenBank/DDBJ databases">
        <authorList>
            <person name="de Groot N.N."/>
        </authorList>
    </citation>
    <scope>NUCLEOTIDE SEQUENCE [LARGE SCALE GENOMIC DNA]</scope>
    <source>
        <strain evidence="1 2">DSM 16195</strain>
    </source>
</reference>
<dbReference type="InterPro" id="IPR029024">
    <property type="entry name" value="TerB-like"/>
</dbReference>
<evidence type="ECO:0000313" key="1">
    <source>
        <dbReference type="EMBL" id="SDF05935.1"/>
    </source>
</evidence>
<gene>
    <name evidence="1" type="ORF">SAMN05421855_10522</name>
</gene>
<dbReference type="RefSeq" id="WP_093144916.1">
    <property type="nucleotide sequence ID" value="NZ_BMWO01000007.1"/>
</dbReference>
<dbReference type="STRING" id="227084.SAMN05421855_10522"/>
<dbReference type="SUPFAM" id="SSF158682">
    <property type="entry name" value="TerB-like"/>
    <property type="match status" value="1"/>
</dbReference>
<evidence type="ECO:0008006" key="3">
    <source>
        <dbReference type="Google" id="ProtNLM"/>
    </source>
</evidence>
<name>A0A1G7HZW6_9FLAO</name>
<organism evidence="1 2">
    <name type="scientific">Ulvibacter litoralis</name>
    <dbReference type="NCBI Taxonomy" id="227084"/>
    <lineage>
        <taxon>Bacteria</taxon>
        <taxon>Pseudomonadati</taxon>
        <taxon>Bacteroidota</taxon>
        <taxon>Flavobacteriia</taxon>
        <taxon>Flavobacteriales</taxon>
        <taxon>Flavobacteriaceae</taxon>
        <taxon>Ulvibacter</taxon>
    </lineage>
</organism>